<keyword evidence="5" id="KW-1185">Reference proteome</keyword>
<dbReference type="PANTHER" id="PTHR46429:SF1">
    <property type="entry name" value="23S RRNA (GUANOSINE-2'-O-)-METHYLTRANSFERASE RLMB"/>
    <property type="match status" value="1"/>
</dbReference>
<dbReference type="EMBL" id="CP035108">
    <property type="protein sequence ID" value="QAR32306.1"/>
    <property type="molecule type" value="Genomic_DNA"/>
</dbReference>
<dbReference type="PANTHER" id="PTHR46429">
    <property type="entry name" value="23S RRNA (GUANOSINE-2'-O-)-METHYLTRANSFERASE RLMB"/>
    <property type="match status" value="1"/>
</dbReference>
<evidence type="ECO:0000313" key="5">
    <source>
        <dbReference type="Proteomes" id="UP000287502"/>
    </source>
</evidence>
<keyword evidence="2 4" id="KW-0808">Transferase</keyword>
<protein>
    <submittedName>
        <fullName evidence="4">RNA methyltransferase</fullName>
    </submittedName>
</protein>
<dbReference type="KEGG" id="gtl:EP073_02500"/>
<dbReference type="GO" id="GO:0006396">
    <property type="term" value="P:RNA processing"/>
    <property type="evidence" value="ECO:0007669"/>
    <property type="project" value="InterPro"/>
</dbReference>
<dbReference type="InterPro" id="IPR029028">
    <property type="entry name" value="Alpha/beta_knot_MTases"/>
</dbReference>
<sequence>MIIHGRNTVAEALKLGLVKNLFLRKGSTFREKPDDLEAAEFGRKEFEHRFGDEAQGVAAEINDIEPKDFVRHRKEIEGNVLILDRIQDPHNYGTIIRAANCFGVKTIIVARYHQAPITAAVCKASSGTLFYADVYETTNISSAAEDLQRMGYKIYAADIDSETVLKDVEFAEKSAIILGSEGKGIRPGVLEKADTAFRIPMSGDIDSLNVSQSAAVILHALYSSK</sequence>
<proteinExistence type="predicted"/>
<dbReference type="Pfam" id="PF00588">
    <property type="entry name" value="SpoU_methylase"/>
    <property type="match status" value="1"/>
</dbReference>
<dbReference type="InterPro" id="IPR001537">
    <property type="entry name" value="SpoU_MeTrfase"/>
</dbReference>
<reference evidence="4 5" key="1">
    <citation type="submission" date="2019-01" db="EMBL/GenBank/DDBJ databases">
        <title>Geovibrio thiophilus DSM 11263, complete genome.</title>
        <authorList>
            <person name="Spring S."/>
            <person name="Bunk B."/>
            <person name="Sproer C."/>
        </authorList>
    </citation>
    <scope>NUCLEOTIDE SEQUENCE [LARGE SCALE GENOMIC DNA]</scope>
    <source>
        <strain evidence="4 5">DSM 11263</strain>
    </source>
</reference>
<dbReference type="GO" id="GO:0003723">
    <property type="term" value="F:RNA binding"/>
    <property type="evidence" value="ECO:0007669"/>
    <property type="project" value="InterPro"/>
</dbReference>
<dbReference type="OrthoDB" id="9794400at2"/>
<name>A0A410JVU1_9BACT</name>
<dbReference type="AlphaFoldDB" id="A0A410JVU1"/>
<dbReference type="GO" id="GO:0032259">
    <property type="term" value="P:methylation"/>
    <property type="evidence" value="ECO:0007669"/>
    <property type="project" value="UniProtKB-KW"/>
</dbReference>
<dbReference type="GO" id="GO:0008173">
    <property type="term" value="F:RNA methyltransferase activity"/>
    <property type="evidence" value="ECO:0007669"/>
    <property type="project" value="InterPro"/>
</dbReference>
<evidence type="ECO:0000259" key="3">
    <source>
        <dbReference type="Pfam" id="PF00588"/>
    </source>
</evidence>
<feature type="domain" description="tRNA/rRNA methyltransferase SpoU type" evidence="3">
    <location>
        <begin position="80"/>
        <end position="219"/>
    </location>
</feature>
<dbReference type="Gene3D" id="3.40.1280.10">
    <property type="match status" value="1"/>
</dbReference>
<dbReference type="GO" id="GO:0005829">
    <property type="term" value="C:cytosol"/>
    <property type="evidence" value="ECO:0007669"/>
    <property type="project" value="TreeGrafter"/>
</dbReference>
<dbReference type="Proteomes" id="UP000287502">
    <property type="component" value="Chromosome"/>
</dbReference>
<dbReference type="InterPro" id="IPR004441">
    <property type="entry name" value="rRNA_MeTrfase_TrmH"/>
</dbReference>
<accession>A0A410JVU1</accession>
<dbReference type="InterPro" id="IPR029026">
    <property type="entry name" value="tRNA_m1G_MTases_N"/>
</dbReference>
<organism evidence="4 5">
    <name type="scientific">Geovibrio thiophilus</name>
    <dbReference type="NCBI Taxonomy" id="139438"/>
    <lineage>
        <taxon>Bacteria</taxon>
        <taxon>Pseudomonadati</taxon>
        <taxon>Deferribacterota</taxon>
        <taxon>Deferribacteres</taxon>
        <taxon>Deferribacterales</taxon>
        <taxon>Geovibrionaceae</taxon>
        <taxon>Geovibrio</taxon>
    </lineage>
</organism>
<dbReference type="CDD" id="cd18103">
    <property type="entry name" value="SpoU-like_RlmB"/>
    <property type="match status" value="1"/>
</dbReference>
<dbReference type="RefSeq" id="WP_128465593.1">
    <property type="nucleotide sequence ID" value="NZ_CP035108.1"/>
</dbReference>
<gene>
    <name evidence="4" type="ORF">EP073_02500</name>
</gene>
<evidence type="ECO:0000256" key="2">
    <source>
        <dbReference type="ARBA" id="ARBA00022679"/>
    </source>
</evidence>
<keyword evidence="1 4" id="KW-0489">Methyltransferase</keyword>
<evidence type="ECO:0000313" key="4">
    <source>
        <dbReference type="EMBL" id="QAR32306.1"/>
    </source>
</evidence>
<evidence type="ECO:0000256" key="1">
    <source>
        <dbReference type="ARBA" id="ARBA00022603"/>
    </source>
</evidence>
<dbReference type="SUPFAM" id="SSF75217">
    <property type="entry name" value="alpha/beta knot"/>
    <property type="match status" value="1"/>
</dbReference>